<dbReference type="FunFam" id="3.40.50.300:FF:000032">
    <property type="entry name" value="Export ABC transporter ATP-binding protein"/>
    <property type="match status" value="1"/>
</dbReference>
<dbReference type="InterPro" id="IPR003593">
    <property type="entry name" value="AAA+_ATPase"/>
</dbReference>
<dbReference type="AlphaFoldDB" id="A0A2M7H553"/>
<evidence type="ECO:0000313" key="6">
    <source>
        <dbReference type="Proteomes" id="UP000230292"/>
    </source>
</evidence>
<protein>
    <submittedName>
        <fullName evidence="5">Macrolide ABC transporter ATP-binding protein</fullName>
    </submittedName>
</protein>
<comment type="caution">
    <text evidence="5">The sequence shown here is derived from an EMBL/GenBank/DDBJ whole genome shotgun (WGS) entry which is preliminary data.</text>
</comment>
<proteinExistence type="predicted"/>
<keyword evidence="3 5" id="KW-0067">ATP-binding</keyword>
<evidence type="ECO:0000313" key="5">
    <source>
        <dbReference type="EMBL" id="PIW37357.1"/>
    </source>
</evidence>
<dbReference type="SMART" id="SM00382">
    <property type="entry name" value="AAA"/>
    <property type="match status" value="1"/>
</dbReference>
<dbReference type="GO" id="GO:0005886">
    <property type="term" value="C:plasma membrane"/>
    <property type="evidence" value="ECO:0007669"/>
    <property type="project" value="TreeGrafter"/>
</dbReference>
<dbReference type="CDD" id="cd03255">
    <property type="entry name" value="ABC_MJ0796_LolCDE_FtsE"/>
    <property type="match status" value="1"/>
</dbReference>
<dbReference type="InterPro" id="IPR017911">
    <property type="entry name" value="MacB-like_ATP-bd"/>
</dbReference>
<dbReference type="PROSITE" id="PS00211">
    <property type="entry name" value="ABC_TRANSPORTER_1"/>
    <property type="match status" value="1"/>
</dbReference>
<dbReference type="EMBL" id="PFGC01000008">
    <property type="protein sequence ID" value="PIW37357.1"/>
    <property type="molecule type" value="Genomic_DNA"/>
</dbReference>
<evidence type="ECO:0000256" key="2">
    <source>
        <dbReference type="ARBA" id="ARBA00022741"/>
    </source>
</evidence>
<dbReference type="GO" id="GO:0022857">
    <property type="term" value="F:transmembrane transporter activity"/>
    <property type="evidence" value="ECO:0007669"/>
    <property type="project" value="TreeGrafter"/>
</dbReference>
<dbReference type="GO" id="GO:0098796">
    <property type="term" value="C:membrane protein complex"/>
    <property type="evidence" value="ECO:0007669"/>
    <property type="project" value="UniProtKB-ARBA"/>
</dbReference>
<organism evidence="5 6">
    <name type="scientific">Candidatus Kerfeldbacteria bacterium CG15_BIG_FIL_POST_REV_8_21_14_020_45_12</name>
    <dbReference type="NCBI Taxonomy" id="2014247"/>
    <lineage>
        <taxon>Bacteria</taxon>
        <taxon>Candidatus Kerfeldiibacteriota</taxon>
    </lineage>
</organism>
<dbReference type="GO" id="GO:0005524">
    <property type="term" value="F:ATP binding"/>
    <property type="evidence" value="ECO:0007669"/>
    <property type="project" value="UniProtKB-KW"/>
</dbReference>
<keyword evidence="1" id="KW-0813">Transport</keyword>
<feature type="domain" description="ABC transporter" evidence="4">
    <location>
        <begin position="11"/>
        <end position="228"/>
    </location>
</feature>
<dbReference type="Pfam" id="PF00005">
    <property type="entry name" value="ABC_tran"/>
    <property type="match status" value="1"/>
</dbReference>
<accession>A0A2M7H553</accession>
<dbReference type="InterPro" id="IPR003439">
    <property type="entry name" value="ABC_transporter-like_ATP-bd"/>
</dbReference>
<keyword evidence="2" id="KW-0547">Nucleotide-binding</keyword>
<dbReference type="PANTHER" id="PTHR24220">
    <property type="entry name" value="IMPORT ATP-BINDING PROTEIN"/>
    <property type="match status" value="1"/>
</dbReference>
<dbReference type="PROSITE" id="PS50893">
    <property type="entry name" value="ABC_TRANSPORTER_2"/>
    <property type="match status" value="1"/>
</dbReference>
<dbReference type="PANTHER" id="PTHR24220:SF86">
    <property type="entry name" value="ABC TRANSPORTER ABCH.1"/>
    <property type="match status" value="1"/>
</dbReference>
<evidence type="ECO:0000256" key="1">
    <source>
        <dbReference type="ARBA" id="ARBA00022448"/>
    </source>
</evidence>
<name>A0A2M7H553_9BACT</name>
<sequence>MATTVKAEPLIKVQHLKKTYWNGSVAIPAVKGVNLSINEGEFVALMGPSGSGKSTLMNLLAFLDAPTSGSYSFAGVNIDEFDERYLAELRNATIGFVFQQFYLLPRTSALDNVRLPLRYAGVSRKEQISRATSVLERVGLEHRLSHYSNELSGGQQQRVSIARALVNDPKVLFCDEPTGNLDSKTADEIMDILKGLHKEGRTIIMVTHEEDIARSAKRTIHMKDGEII</sequence>
<dbReference type="InterPro" id="IPR015854">
    <property type="entry name" value="ABC_transpr_LolD-like"/>
</dbReference>
<gene>
    <name evidence="5" type="ORF">COW24_00605</name>
</gene>
<reference evidence="5 6" key="1">
    <citation type="submission" date="2017-09" db="EMBL/GenBank/DDBJ databases">
        <title>Depth-based differentiation of microbial function through sediment-hosted aquifers and enrichment of novel symbionts in the deep terrestrial subsurface.</title>
        <authorList>
            <person name="Probst A.J."/>
            <person name="Ladd B."/>
            <person name="Jarett J.K."/>
            <person name="Geller-Mcgrath D.E."/>
            <person name="Sieber C.M."/>
            <person name="Emerson J.B."/>
            <person name="Anantharaman K."/>
            <person name="Thomas B.C."/>
            <person name="Malmstrom R."/>
            <person name="Stieglmeier M."/>
            <person name="Klingl A."/>
            <person name="Woyke T."/>
            <person name="Ryan C.M."/>
            <person name="Banfield J.F."/>
        </authorList>
    </citation>
    <scope>NUCLEOTIDE SEQUENCE [LARGE SCALE GENOMIC DNA]</scope>
    <source>
        <strain evidence="5">CG15_BIG_FIL_POST_REV_8_21_14_020_45_12</strain>
    </source>
</reference>
<dbReference type="GO" id="GO:0016887">
    <property type="term" value="F:ATP hydrolysis activity"/>
    <property type="evidence" value="ECO:0007669"/>
    <property type="project" value="InterPro"/>
</dbReference>
<dbReference type="InterPro" id="IPR017871">
    <property type="entry name" value="ABC_transporter-like_CS"/>
</dbReference>
<evidence type="ECO:0000256" key="3">
    <source>
        <dbReference type="ARBA" id="ARBA00022840"/>
    </source>
</evidence>
<dbReference type="InterPro" id="IPR027417">
    <property type="entry name" value="P-loop_NTPase"/>
</dbReference>
<dbReference type="Gene3D" id="3.40.50.300">
    <property type="entry name" value="P-loop containing nucleotide triphosphate hydrolases"/>
    <property type="match status" value="1"/>
</dbReference>
<evidence type="ECO:0000259" key="4">
    <source>
        <dbReference type="PROSITE" id="PS50893"/>
    </source>
</evidence>
<dbReference type="SUPFAM" id="SSF52540">
    <property type="entry name" value="P-loop containing nucleoside triphosphate hydrolases"/>
    <property type="match status" value="1"/>
</dbReference>
<dbReference type="Proteomes" id="UP000230292">
    <property type="component" value="Unassembled WGS sequence"/>
</dbReference>